<sequence length="44" mass="4950">MAAAVDNLEFNDDEYDDDRLNSIKTHIGEGIKTQSLNELKSLLI</sequence>
<comment type="caution">
    <text evidence="1">The sequence shown here is derived from an EMBL/GenBank/DDBJ whole genome shotgun (WGS) entry which is preliminary data.</text>
</comment>
<protein>
    <submittedName>
        <fullName evidence="1">Uncharacterized protein</fullName>
    </submittedName>
</protein>
<accession>A0A4Y2DLQ5</accession>
<dbReference type="EMBL" id="BGPR01089893">
    <property type="protein sequence ID" value="GBM17119.1"/>
    <property type="molecule type" value="Genomic_DNA"/>
</dbReference>
<gene>
    <name evidence="1" type="ORF">AVEN_139689_1</name>
</gene>
<evidence type="ECO:0000313" key="2">
    <source>
        <dbReference type="Proteomes" id="UP000499080"/>
    </source>
</evidence>
<reference evidence="1 2" key="1">
    <citation type="journal article" date="2019" name="Sci. Rep.">
        <title>Orb-weaving spider Araneus ventricosus genome elucidates the spidroin gene catalogue.</title>
        <authorList>
            <person name="Kono N."/>
            <person name="Nakamura H."/>
            <person name="Ohtoshi R."/>
            <person name="Moran D.A.P."/>
            <person name="Shinohara A."/>
            <person name="Yoshida Y."/>
            <person name="Fujiwara M."/>
            <person name="Mori M."/>
            <person name="Tomita M."/>
            <person name="Arakawa K."/>
        </authorList>
    </citation>
    <scope>NUCLEOTIDE SEQUENCE [LARGE SCALE GENOMIC DNA]</scope>
</reference>
<organism evidence="1 2">
    <name type="scientific">Araneus ventricosus</name>
    <name type="common">Orbweaver spider</name>
    <name type="synonym">Epeira ventricosa</name>
    <dbReference type="NCBI Taxonomy" id="182803"/>
    <lineage>
        <taxon>Eukaryota</taxon>
        <taxon>Metazoa</taxon>
        <taxon>Ecdysozoa</taxon>
        <taxon>Arthropoda</taxon>
        <taxon>Chelicerata</taxon>
        <taxon>Arachnida</taxon>
        <taxon>Araneae</taxon>
        <taxon>Araneomorphae</taxon>
        <taxon>Entelegynae</taxon>
        <taxon>Araneoidea</taxon>
        <taxon>Araneidae</taxon>
        <taxon>Araneus</taxon>
    </lineage>
</organism>
<dbReference type="Proteomes" id="UP000499080">
    <property type="component" value="Unassembled WGS sequence"/>
</dbReference>
<feature type="non-terminal residue" evidence="1">
    <location>
        <position position="44"/>
    </location>
</feature>
<evidence type="ECO:0000313" key="1">
    <source>
        <dbReference type="EMBL" id="GBM17119.1"/>
    </source>
</evidence>
<keyword evidence="2" id="KW-1185">Reference proteome</keyword>
<proteinExistence type="predicted"/>
<dbReference type="AlphaFoldDB" id="A0A4Y2DLQ5"/>
<name>A0A4Y2DLQ5_ARAVE</name>